<organism evidence="3 4">
    <name type="scientific">Meloidogyne javanica</name>
    <name type="common">Root-knot nematode worm</name>
    <dbReference type="NCBI Taxonomy" id="6303"/>
    <lineage>
        <taxon>Eukaryota</taxon>
        <taxon>Metazoa</taxon>
        <taxon>Ecdysozoa</taxon>
        <taxon>Nematoda</taxon>
        <taxon>Chromadorea</taxon>
        <taxon>Rhabditida</taxon>
        <taxon>Tylenchina</taxon>
        <taxon>Tylenchomorpha</taxon>
        <taxon>Tylenchoidea</taxon>
        <taxon>Meloidogynidae</taxon>
        <taxon>Meloidogyninae</taxon>
        <taxon>Meloidogyne</taxon>
        <taxon>Meloidogyne incognita group</taxon>
    </lineage>
</organism>
<dbReference type="AlphaFoldDB" id="A0A915MVJ1"/>
<dbReference type="Gene3D" id="2.40.40.10">
    <property type="entry name" value="RlpA-like domain"/>
    <property type="match status" value="1"/>
</dbReference>
<feature type="signal peptide" evidence="2">
    <location>
        <begin position="1"/>
        <end position="17"/>
    </location>
</feature>
<keyword evidence="3" id="KW-1185">Reference proteome</keyword>
<keyword evidence="2" id="KW-0732">Signal</keyword>
<dbReference type="GO" id="GO:0047631">
    <property type="term" value="F:ADP-ribose diphosphatase activity"/>
    <property type="evidence" value="ECO:0007669"/>
    <property type="project" value="InterPro"/>
</dbReference>
<dbReference type="Gene3D" id="3.90.79.10">
    <property type="entry name" value="Nucleoside Triphosphate Pyrophosphohydrolase"/>
    <property type="match status" value="1"/>
</dbReference>
<feature type="region of interest" description="Disordered" evidence="1">
    <location>
        <begin position="395"/>
        <end position="464"/>
    </location>
</feature>
<dbReference type="InterPro" id="IPR015797">
    <property type="entry name" value="NUDIX_hydrolase-like_dom_sf"/>
</dbReference>
<protein>
    <submittedName>
        <fullName evidence="4">Nudix hydrolase domain-containing protein</fullName>
    </submittedName>
</protein>
<dbReference type="SUPFAM" id="SSF55811">
    <property type="entry name" value="Nudix"/>
    <property type="match status" value="1"/>
</dbReference>
<name>A0A915MVJ1_MELJA</name>
<reference evidence="4" key="1">
    <citation type="submission" date="2022-11" db="UniProtKB">
        <authorList>
            <consortium name="WormBaseParasite"/>
        </authorList>
    </citation>
    <scope>IDENTIFICATION</scope>
</reference>
<evidence type="ECO:0000313" key="3">
    <source>
        <dbReference type="Proteomes" id="UP000887561"/>
    </source>
</evidence>
<accession>A0A915MVJ1</accession>
<proteinExistence type="predicted"/>
<dbReference type="InterPro" id="IPR039989">
    <property type="entry name" value="NUDT9"/>
</dbReference>
<evidence type="ECO:0000313" key="4">
    <source>
        <dbReference type="WBParaSite" id="scaffold5639_cov153.g9797"/>
    </source>
</evidence>
<dbReference type="PANTHER" id="PTHR13030:SF8">
    <property type="entry name" value="ADP-RIBOSE PYROPHOSPHATASE, MITOCHONDRIAL"/>
    <property type="match status" value="1"/>
</dbReference>
<dbReference type="Proteomes" id="UP000887561">
    <property type="component" value="Unplaced"/>
</dbReference>
<feature type="region of interest" description="Disordered" evidence="1">
    <location>
        <begin position="319"/>
        <end position="377"/>
    </location>
</feature>
<feature type="region of interest" description="Disordered" evidence="1">
    <location>
        <begin position="850"/>
        <end position="958"/>
    </location>
</feature>
<dbReference type="PANTHER" id="PTHR13030">
    <property type="entry name" value="NUDIX HYDROLASE"/>
    <property type="match status" value="1"/>
</dbReference>
<evidence type="ECO:0000256" key="1">
    <source>
        <dbReference type="SAM" id="MobiDB-lite"/>
    </source>
</evidence>
<feature type="compositionally biased region" description="Basic and acidic residues" evidence="1">
    <location>
        <begin position="400"/>
        <end position="464"/>
    </location>
</feature>
<dbReference type="WBParaSite" id="scaffold5639_cov153.g9797">
    <property type="protein sequence ID" value="scaffold5639_cov153.g9797"/>
    <property type="gene ID" value="scaffold5639_cov153.g9797"/>
</dbReference>
<dbReference type="Pfam" id="PF25969">
    <property type="entry name" value="NUDT9_N"/>
    <property type="match status" value="1"/>
</dbReference>
<sequence>MIYSFFILLTIFGYTIEETKVVSPAFTNAQTCLKEENTNGPIYAQLNKEIQNGHFTMYGRAEKQGRGACGFDMNTPDMSAAVSQSLFNNSAKWPESCLPDKRTVRNDPVCMSKCVQVTYKGNTLTVPINNMCGGCAIDHVDFTDQAFLFLEPAGYTVGDAKDGEAKDDKILEEIPRLPQDIYLPPNDPKDCTGEFYKPKYQLPLPQTYKSVYDPVKLKIYGKEEISSFFVKDTIKVEAFKKVYAKQEEWLKDLMFRELILQKLILKKLKENKMNEGINEENKEMKDIEGEIVKIKDDEIEKLMEKIGMDKIEKLMEERKKMEEDKKEEMKMEVDKKKEKKEEAKKDEEKMEEEKKEEMKMEEDKKEEDKKEEKKEVKDEIKKIIKEIAELVKIVTNGLTKENKEVEDDKKDEKKIKENKEEKMALDKKDEMKSEGNKINEDKNKEEKKEENEENKTEGKHKENKIEQKKIKLEKKIKQIKKLLKNIEENEKEGKYEIKKMIEIIDEIRMTKLKKNTELKDDGFKEIIKYLKITEDEKMEMREKVEEYDNLDIFDKILVQKRNQEFLYSMTKDERNFQFKLENFEMEKRNERFCYKFDQVRGCKIDFSELYVKYNPTEVFGLNLARSYLPSSHWIKPDLEDVNLYKDLWHSDNKLDLLPDHEKGNDKQRVINRCSKYPVHNGYPLNPVARTGFKGRGSFGQWGPTNGAGAILYVTDEKDFNKFEFLGVENGKYEKRSYIVTPGGFVDMGEEFEYSAKRELIEEAFGLKKKRNKEEFEKMEEILGKGELVKFGGAELSQLSTDNAWTESITFAFGVDSTIKEELKLKKGSDAQQVMWIQIKPADKEIDACWTEPKEEETSHKEKETSHKEKETSHKEKETSHKEMEISHNDEKTSHNDEKTTKKVKETSHKDEKTSHKEESSHTDEKAFHKEHNVPPKEEDKTGKDSQDNTQTMDEPKEICYKLNSENILGNTCK</sequence>
<dbReference type="InterPro" id="IPR036908">
    <property type="entry name" value="RlpA-like_sf"/>
</dbReference>
<dbReference type="SUPFAM" id="SSF50685">
    <property type="entry name" value="Barwin-like endoglucanases"/>
    <property type="match status" value="1"/>
</dbReference>
<feature type="compositionally biased region" description="Basic and acidic residues" evidence="1">
    <location>
        <begin position="850"/>
        <end position="946"/>
    </location>
</feature>
<evidence type="ECO:0000256" key="2">
    <source>
        <dbReference type="SAM" id="SignalP"/>
    </source>
</evidence>
<feature type="chain" id="PRO_5037088764" evidence="2">
    <location>
        <begin position="18"/>
        <end position="973"/>
    </location>
</feature>